<name>A0AAX2DRP1_LISIV</name>
<keyword evidence="3" id="KW-1133">Transmembrane helix</keyword>
<dbReference type="SUPFAM" id="SSF51735">
    <property type="entry name" value="NAD(P)-binding Rossmann-fold domains"/>
    <property type="match status" value="1"/>
</dbReference>
<dbReference type="PANTHER" id="PTHR43477">
    <property type="entry name" value="DIHYDROANTICAPSIN 7-DEHYDROGENASE"/>
    <property type="match status" value="1"/>
</dbReference>
<protein>
    <submittedName>
        <fullName evidence="4">3-oxoacyl-[acyl-carrier protein] reductase</fullName>
    </submittedName>
</protein>
<accession>A0AAX2DRP1</accession>
<dbReference type="CDD" id="cd05233">
    <property type="entry name" value="SDR_c"/>
    <property type="match status" value="1"/>
</dbReference>
<proteinExistence type="inferred from homology"/>
<comment type="caution">
    <text evidence="4">The sequence shown here is derived from an EMBL/GenBank/DDBJ whole genome shotgun (WGS) entry which is preliminary data.</text>
</comment>
<dbReference type="PROSITE" id="PS00061">
    <property type="entry name" value="ADH_SHORT"/>
    <property type="match status" value="1"/>
</dbReference>
<dbReference type="InterPro" id="IPR002347">
    <property type="entry name" value="SDR_fam"/>
</dbReference>
<sequence>MIKNKRVFITGTSSGIGLAQTELFLKKGAVVFGMDVQPTFIKHQNFHFFEGDVRDKKAIKEAVKYASVGGGIEILIHTAGVLDDYKPALDIDEAYFDYVMDTNFKSLHYLTQEVLKIMIENRKGIIITMASVAGLVAGGGGAAYTASKHAVIGYTKQLAYDYATYGIRVNGIAPGAIRTQMNQKDFEGDGEIAQQVANETPVGRWGEAEEVAKVTLFLASEGASYLQGAIIPVDGGWIIK</sequence>
<dbReference type="Gene3D" id="3.40.50.720">
    <property type="entry name" value="NAD(P)-binding Rossmann-like Domain"/>
    <property type="match status" value="1"/>
</dbReference>
<dbReference type="PANTHER" id="PTHR43477:SF1">
    <property type="entry name" value="DIHYDROANTICAPSIN 7-DEHYDROGENASE"/>
    <property type="match status" value="1"/>
</dbReference>
<organism evidence="4 5">
    <name type="scientific">Listeria ivanovii</name>
    <dbReference type="NCBI Taxonomy" id="1638"/>
    <lineage>
        <taxon>Bacteria</taxon>
        <taxon>Bacillati</taxon>
        <taxon>Bacillota</taxon>
        <taxon>Bacilli</taxon>
        <taxon>Bacillales</taxon>
        <taxon>Listeriaceae</taxon>
        <taxon>Listeria</taxon>
    </lineage>
</organism>
<evidence type="ECO:0000313" key="5">
    <source>
        <dbReference type="Proteomes" id="UP000183610"/>
    </source>
</evidence>
<dbReference type="PRINTS" id="PR00080">
    <property type="entry name" value="SDRFAMILY"/>
</dbReference>
<dbReference type="GO" id="GO:0008206">
    <property type="term" value="P:bile acid metabolic process"/>
    <property type="evidence" value="ECO:0007669"/>
    <property type="project" value="UniProtKB-ARBA"/>
</dbReference>
<keyword evidence="3" id="KW-0812">Transmembrane</keyword>
<feature type="transmembrane region" description="Helical" evidence="3">
    <location>
        <begin position="125"/>
        <end position="146"/>
    </location>
</feature>
<keyword evidence="2" id="KW-0560">Oxidoreductase</keyword>
<evidence type="ECO:0000313" key="4">
    <source>
        <dbReference type="EMBL" id="SDX12058.1"/>
    </source>
</evidence>
<dbReference type="GO" id="GO:0016491">
    <property type="term" value="F:oxidoreductase activity"/>
    <property type="evidence" value="ECO:0007669"/>
    <property type="project" value="UniProtKB-KW"/>
</dbReference>
<gene>
    <name evidence="4" type="ORF">SAMN05421782_11144</name>
</gene>
<dbReference type="NCBIfam" id="NF005118">
    <property type="entry name" value="PRK06550.1"/>
    <property type="match status" value="1"/>
</dbReference>
<dbReference type="RefSeq" id="WP_038406659.1">
    <property type="nucleotide sequence ID" value="NZ_FNMX01000011.1"/>
</dbReference>
<reference evidence="4 5" key="1">
    <citation type="submission" date="2016-10" db="EMBL/GenBank/DDBJ databases">
        <authorList>
            <person name="Varghese N."/>
            <person name="Submissions S."/>
        </authorList>
    </citation>
    <scope>NUCLEOTIDE SEQUENCE [LARGE SCALE GENOMIC DNA]</scope>
    <source>
        <strain evidence="4 5">ATCC 49954</strain>
    </source>
</reference>
<evidence type="ECO:0000256" key="1">
    <source>
        <dbReference type="ARBA" id="ARBA00006484"/>
    </source>
</evidence>
<dbReference type="Pfam" id="PF13561">
    <property type="entry name" value="adh_short_C2"/>
    <property type="match status" value="1"/>
</dbReference>
<evidence type="ECO:0000256" key="2">
    <source>
        <dbReference type="ARBA" id="ARBA00023002"/>
    </source>
</evidence>
<dbReference type="InterPro" id="IPR036291">
    <property type="entry name" value="NAD(P)-bd_dom_sf"/>
</dbReference>
<dbReference type="EMBL" id="FNMX01000011">
    <property type="protein sequence ID" value="SDX12058.1"/>
    <property type="molecule type" value="Genomic_DNA"/>
</dbReference>
<dbReference type="InterPro" id="IPR020904">
    <property type="entry name" value="Sc_DH/Rdtase_CS"/>
</dbReference>
<comment type="similarity">
    <text evidence="1">Belongs to the short-chain dehydrogenases/reductases (SDR) family.</text>
</comment>
<dbReference type="Proteomes" id="UP000183610">
    <property type="component" value="Unassembled WGS sequence"/>
</dbReference>
<dbReference type="AlphaFoldDB" id="A0AAX2DRP1"/>
<dbReference type="PRINTS" id="PR00081">
    <property type="entry name" value="GDHRDH"/>
</dbReference>
<evidence type="ECO:0000256" key="3">
    <source>
        <dbReference type="SAM" id="Phobius"/>
    </source>
</evidence>
<dbReference type="FunFam" id="3.40.50.720:FF:000084">
    <property type="entry name" value="Short-chain dehydrogenase reductase"/>
    <property type="match status" value="1"/>
</dbReference>
<keyword evidence="3" id="KW-0472">Membrane</keyword>
<dbReference type="InterPro" id="IPR051122">
    <property type="entry name" value="SDR_DHRS6-like"/>
</dbReference>